<dbReference type="CDD" id="cd06339">
    <property type="entry name" value="PBP1_YraM_LppC_lipoprotein-like"/>
    <property type="match status" value="1"/>
</dbReference>
<protein>
    <submittedName>
        <fullName evidence="5">Penicillin-binding protein activator</fullName>
    </submittedName>
</protein>
<gene>
    <name evidence="5" type="ORF">GCM10007925_20950</name>
</gene>
<evidence type="ECO:0000313" key="6">
    <source>
        <dbReference type="Proteomes" id="UP001156703"/>
    </source>
</evidence>
<keyword evidence="3" id="KW-0813">Transport</keyword>
<keyword evidence="3" id="KW-0029">Amino-acid transport</keyword>
<proteinExistence type="inferred from homology"/>
<dbReference type="Gene3D" id="3.40.50.2300">
    <property type="match status" value="2"/>
</dbReference>
<feature type="domain" description="Leucine-binding protein" evidence="4">
    <location>
        <begin position="49"/>
        <end position="362"/>
    </location>
</feature>
<dbReference type="PANTHER" id="PTHR30483">
    <property type="entry name" value="LEUCINE-SPECIFIC-BINDING PROTEIN"/>
    <property type="match status" value="1"/>
</dbReference>
<keyword evidence="2" id="KW-0732">Signal</keyword>
<dbReference type="InterPro" id="IPR028082">
    <property type="entry name" value="Peripla_BP_I"/>
</dbReference>
<organism evidence="5 6">
    <name type="scientific">Sphingomonas astaxanthinifaciens DSM 22298</name>
    <dbReference type="NCBI Taxonomy" id="1123267"/>
    <lineage>
        <taxon>Bacteria</taxon>
        <taxon>Pseudomonadati</taxon>
        <taxon>Pseudomonadota</taxon>
        <taxon>Alphaproteobacteria</taxon>
        <taxon>Sphingomonadales</taxon>
        <taxon>Sphingomonadaceae</taxon>
        <taxon>Sphingomonas</taxon>
    </lineage>
</organism>
<dbReference type="PANTHER" id="PTHR30483:SF6">
    <property type="entry name" value="PERIPLASMIC BINDING PROTEIN OF ABC TRANSPORTER FOR NATURAL AMINO ACIDS"/>
    <property type="match status" value="1"/>
</dbReference>
<dbReference type="InterPro" id="IPR028081">
    <property type="entry name" value="Leu-bd"/>
</dbReference>
<evidence type="ECO:0000256" key="1">
    <source>
        <dbReference type="ARBA" id="ARBA00010062"/>
    </source>
</evidence>
<sequence>MGSNNVMASSPLPAQGRRAFLFSVVAASLLAGCATGPSTRPGQEARVNRVAVLVPLSGPDAAVGRAIGNAARLAQFDSKSTAFEMTLFDTDQGGAAAAAQRAIAGGNDLILGPLRAEDVRTVTPVAQRTRVPVIAFSNDVSVAAPGTYVLGFTPTQAVERVVAQAAAAGAKRFAAIAPASTYGQRSVQALQVAAQRVGGQVTGIETYDRPENARAAARRLAARPYDAVLVADNGRVAALAAPSLRAGARILGTELWAGSELGGTARLRGAWYAAPTQGRWTQFVQRYRARYAGQTPPRIASLGYDAVLLSVRAARNWAPGRRFPLGAIDDAEGFDGVDGIFRFRSDNVAQRAFEVRQVTATGTAIVSPAPTKF</sequence>
<comment type="similarity">
    <text evidence="1">Belongs to the leucine-binding protein family.</text>
</comment>
<dbReference type="Pfam" id="PF13458">
    <property type="entry name" value="Peripla_BP_6"/>
    <property type="match status" value="1"/>
</dbReference>
<evidence type="ECO:0000256" key="2">
    <source>
        <dbReference type="ARBA" id="ARBA00022729"/>
    </source>
</evidence>
<reference evidence="6" key="1">
    <citation type="journal article" date="2019" name="Int. J. Syst. Evol. Microbiol.">
        <title>The Global Catalogue of Microorganisms (GCM) 10K type strain sequencing project: providing services to taxonomists for standard genome sequencing and annotation.</title>
        <authorList>
            <consortium name="The Broad Institute Genomics Platform"/>
            <consortium name="The Broad Institute Genome Sequencing Center for Infectious Disease"/>
            <person name="Wu L."/>
            <person name="Ma J."/>
        </authorList>
    </citation>
    <scope>NUCLEOTIDE SEQUENCE [LARGE SCALE GENOMIC DNA]</scope>
    <source>
        <strain evidence="6">NBRC 102146</strain>
    </source>
</reference>
<dbReference type="EMBL" id="BSOO01000025">
    <property type="protein sequence ID" value="GLR48379.1"/>
    <property type="molecule type" value="Genomic_DNA"/>
</dbReference>
<evidence type="ECO:0000259" key="4">
    <source>
        <dbReference type="Pfam" id="PF13458"/>
    </source>
</evidence>
<dbReference type="InterPro" id="IPR051010">
    <property type="entry name" value="BCAA_transport"/>
</dbReference>
<evidence type="ECO:0000256" key="3">
    <source>
        <dbReference type="ARBA" id="ARBA00022970"/>
    </source>
</evidence>
<comment type="caution">
    <text evidence="5">The sequence shown here is derived from an EMBL/GenBank/DDBJ whole genome shotgun (WGS) entry which is preliminary data.</text>
</comment>
<dbReference type="SUPFAM" id="SSF53822">
    <property type="entry name" value="Periplasmic binding protein-like I"/>
    <property type="match status" value="1"/>
</dbReference>
<dbReference type="Proteomes" id="UP001156703">
    <property type="component" value="Unassembled WGS sequence"/>
</dbReference>
<keyword evidence="6" id="KW-1185">Reference proteome</keyword>
<name>A0ABQ5Z8U5_9SPHN</name>
<evidence type="ECO:0000313" key="5">
    <source>
        <dbReference type="EMBL" id="GLR48379.1"/>
    </source>
</evidence>
<accession>A0ABQ5Z8U5</accession>